<reference evidence="2" key="1">
    <citation type="submission" date="2021-01" db="EMBL/GenBank/DDBJ databases">
        <authorList>
            <person name="Corre E."/>
            <person name="Pelletier E."/>
            <person name="Niang G."/>
            <person name="Scheremetjew M."/>
            <person name="Finn R."/>
            <person name="Kale V."/>
            <person name="Holt S."/>
            <person name="Cochrane G."/>
            <person name="Meng A."/>
            <person name="Brown T."/>
            <person name="Cohen L."/>
        </authorList>
    </citation>
    <scope>NUCLEOTIDE SEQUENCE</scope>
    <source>
        <strain evidence="2">Isolate 1302-5</strain>
    </source>
</reference>
<name>A0A7S4J7J2_9STRA</name>
<gene>
    <name evidence="2" type="ORF">OAUR00152_LOCUS23364</name>
</gene>
<evidence type="ECO:0000313" key="2">
    <source>
        <dbReference type="EMBL" id="CAE2254877.1"/>
    </source>
</evidence>
<evidence type="ECO:0000256" key="1">
    <source>
        <dbReference type="SAM" id="MobiDB-lite"/>
    </source>
</evidence>
<accession>A0A7S4J7J2</accession>
<sequence>MQVVVHPQQRFTKNILGLKQLDHNLLGLTQIQGDYSSKSQNKCRSSRVMGPPTTADCAAAESKHMLKVSIEDGNVIRDAPTHSTSASASGSAVPQRMLQVARGLLQQSPSSSSSLGRALSPPPESESCWSPTNGAKFQRLATSNDDEDDEENDSEVDTLKHHNVSLSSSVEKYAPFDSSQESSSSNCSWRALTAVLAVAACAVPAYAAGYYRSAPNTRNTKNTQSGTKSTTTNTIGTGKYREGRDHPKVFVCITGQLPRLELRNKIHNLFLPWVEDHQVEFDVALVLTDTDHKSVNRQGERNQEYFSVREVYDELSAIEGVNVLNDGPDVQSQNPILNPYYTRQRTHDTTMTPEEALERVQNHVRQFQSLAECHRHMSMKGRPDTYDIVHRIREDSGHYDVPDLNHIHDVVSSHPMTIMSAGCQIHQGINDRGSFVSPEAAYDYFVGPILDMYVKPLPPDVRNTEQFLMVHYARTCHLVQSDAFHIFRLWKQIDDDANAEGGDADGNNTGMTFSHGDLKCLEDINVMTTRRHTENCHHYSDGYDYCVYLDKPGLTYNPGKPGLLQPVGGENVNRLSARLRASSEDDAAEKEGD</sequence>
<feature type="compositionally biased region" description="Low complexity" evidence="1">
    <location>
        <begin position="219"/>
        <end position="238"/>
    </location>
</feature>
<protein>
    <submittedName>
        <fullName evidence="2">Uncharacterized protein</fullName>
    </submittedName>
</protein>
<feature type="compositionally biased region" description="Acidic residues" evidence="1">
    <location>
        <begin position="144"/>
        <end position="156"/>
    </location>
</feature>
<organism evidence="2">
    <name type="scientific">Odontella aurita</name>
    <dbReference type="NCBI Taxonomy" id="265563"/>
    <lineage>
        <taxon>Eukaryota</taxon>
        <taxon>Sar</taxon>
        <taxon>Stramenopiles</taxon>
        <taxon>Ochrophyta</taxon>
        <taxon>Bacillariophyta</taxon>
        <taxon>Mediophyceae</taxon>
        <taxon>Biddulphiophycidae</taxon>
        <taxon>Eupodiscales</taxon>
        <taxon>Odontellaceae</taxon>
        <taxon>Odontella</taxon>
    </lineage>
</organism>
<proteinExistence type="predicted"/>
<dbReference type="AlphaFoldDB" id="A0A7S4J7J2"/>
<dbReference type="EMBL" id="HBKQ01034157">
    <property type="protein sequence ID" value="CAE2254877.1"/>
    <property type="molecule type" value="Transcribed_RNA"/>
</dbReference>
<feature type="compositionally biased region" description="Low complexity" evidence="1">
    <location>
        <begin position="104"/>
        <end position="131"/>
    </location>
</feature>
<feature type="region of interest" description="Disordered" evidence="1">
    <location>
        <begin position="213"/>
        <end position="240"/>
    </location>
</feature>
<feature type="region of interest" description="Disordered" evidence="1">
    <location>
        <begin position="104"/>
        <end position="163"/>
    </location>
</feature>